<evidence type="ECO:0000313" key="4">
    <source>
        <dbReference type="Proteomes" id="UP000188946"/>
    </source>
</evidence>
<evidence type="ECO:0000313" key="3">
    <source>
        <dbReference type="Proteomes" id="UP000188600"/>
    </source>
</evidence>
<dbReference type="Proteomes" id="UP000188600">
    <property type="component" value="Unassembled WGS sequence"/>
</dbReference>
<evidence type="ECO:0000313" key="1">
    <source>
        <dbReference type="EMBL" id="ONK25984.1"/>
    </source>
</evidence>
<comment type="caution">
    <text evidence="1">The sequence shown here is derived from an EMBL/GenBank/DDBJ whole genome shotgun (WGS) entry which is preliminary data.</text>
</comment>
<proteinExistence type="predicted"/>
<dbReference type="Proteomes" id="UP000188946">
    <property type="component" value="Unassembled WGS sequence"/>
</dbReference>
<keyword evidence="4" id="KW-1185">Reference proteome</keyword>
<dbReference type="AlphaFoldDB" id="A0AB36JN39"/>
<dbReference type="EMBL" id="MSPR01000023">
    <property type="protein sequence ID" value="ONK26381.1"/>
    <property type="molecule type" value="Genomic_DNA"/>
</dbReference>
<protein>
    <recommendedName>
        <fullName evidence="5">Immunity protein 74</fullName>
    </recommendedName>
</protein>
<sequence>MKISGTSSSITFDFENGYILRAKGELLAGKTFVVYKDSMTHWEPPFEKELVSLQEVENIINIVKNIENENTMHVEFV</sequence>
<dbReference type="InterPro" id="IPR028148">
    <property type="entry name" value="Imm74"/>
</dbReference>
<dbReference type="Pfam" id="PF15603">
    <property type="entry name" value="Imm74"/>
    <property type="match status" value="1"/>
</dbReference>
<accession>A0AB36JN39</accession>
<gene>
    <name evidence="2" type="ORF">BVE84_09390</name>
    <name evidence="1" type="ORF">BVE86_08565</name>
</gene>
<reference evidence="3 4" key="1">
    <citation type="submission" date="2016-12" db="EMBL/GenBank/DDBJ databases">
        <authorList>
            <person name="Gulvik C.A."/>
        </authorList>
    </citation>
    <scope>NUCLEOTIDE SEQUENCE [LARGE SCALE GENOMIC DNA]</scope>
    <source>
        <strain evidence="2 4">12-5202</strain>
        <strain evidence="1 3">12-5291</strain>
    </source>
</reference>
<organism evidence="1 3">
    <name type="scientific">Streptococcus azizii</name>
    <dbReference type="NCBI Taxonomy" id="1579424"/>
    <lineage>
        <taxon>Bacteria</taxon>
        <taxon>Bacillati</taxon>
        <taxon>Bacillota</taxon>
        <taxon>Bacilli</taxon>
        <taxon>Lactobacillales</taxon>
        <taxon>Streptococcaceae</taxon>
        <taxon>Streptococcus</taxon>
    </lineage>
</organism>
<evidence type="ECO:0000313" key="2">
    <source>
        <dbReference type="EMBL" id="ONK26381.1"/>
    </source>
</evidence>
<name>A0AB36JN39_9STRE</name>
<dbReference type="EMBL" id="MSPT01000019">
    <property type="protein sequence ID" value="ONK25984.1"/>
    <property type="molecule type" value="Genomic_DNA"/>
</dbReference>
<dbReference type="RefSeq" id="WP_076996754.1">
    <property type="nucleotide sequence ID" value="NZ_MSPR01000023.1"/>
</dbReference>
<evidence type="ECO:0008006" key="5">
    <source>
        <dbReference type="Google" id="ProtNLM"/>
    </source>
</evidence>